<gene>
    <name evidence="2" type="primary">X975_11439</name>
    <name evidence="2" type="ORF">NPIL_696071</name>
</gene>
<organism evidence="2 3">
    <name type="scientific">Nephila pilipes</name>
    <name type="common">Giant wood spider</name>
    <name type="synonym">Nephila maculata</name>
    <dbReference type="NCBI Taxonomy" id="299642"/>
    <lineage>
        <taxon>Eukaryota</taxon>
        <taxon>Metazoa</taxon>
        <taxon>Ecdysozoa</taxon>
        <taxon>Arthropoda</taxon>
        <taxon>Chelicerata</taxon>
        <taxon>Arachnida</taxon>
        <taxon>Araneae</taxon>
        <taxon>Araneomorphae</taxon>
        <taxon>Entelegynae</taxon>
        <taxon>Araneoidea</taxon>
        <taxon>Nephilidae</taxon>
        <taxon>Nephila</taxon>
    </lineage>
</organism>
<dbReference type="AlphaFoldDB" id="A0A8X6NZV8"/>
<evidence type="ECO:0000256" key="1">
    <source>
        <dbReference type="SAM" id="MobiDB-lite"/>
    </source>
</evidence>
<comment type="caution">
    <text evidence="2">The sequence shown here is derived from an EMBL/GenBank/DDBJ whole genome shotgun (WGS) entry which is preliminary data.</text>
</comment>
<evidence type="ECO:0000313" key="3">
    <source>
        <dbReference type="Proteomes" id="UP000887013"/>
    </source>
</evidence>
<proteinExistence type="predicted"/>
<dbReference type="Proteomes" id="UP000887013">
    <property type="component" value="Unassembled WGS sequence"/>
</dbReference>
<reference evidence="2" key="1">
    <citation type="submission" date="2020-08" db="EMBL/GenBank/DDBJ databases">
        <title>Multicomponent nature underlies the extraordinary mechanical properties of spider dragline silk.</title>
        <authorList>
            <person name="Kono N."/>
            <person name="Nakamura H."/>
            <person name="Mori M."/>
            <person name="Yoshida Y."/>
            <person name="Ohtoshi R."/>
            <person name="Malay A.D."/>
            <person name="Moran D.A.P."/>
            <person name="Tomita M."/>
            <person name="Numata K."/>
            <person name="Arakawa K."/>
        </authorList>
    </citation>
    <scope>NUCLEOTIDE SEQUENCE</scope>
</reference>
<accession>A0A8X6NZV8</accession>
<dbReference type="EMBL" id="BMAW01063465">
    <property type="protein sequence ID" value="GFT40396.1"/>
    <property type="molecule type" value="Genomic_DNA"/>
</dbReference>
<feature type="region of interest" description="Disordered" evidence="1">
    <location>
        <begin position="97"/>
        <end position="121"/>
    </location>
</feature>
<sequence length="154" mass="17493">MEWKSGGSLLESSPVHAIQVNNYVEWERQSFVGKVVLREGESRTVALRKFQLQKNVKTRKRSLIVAGLTKYLQRFEGTGLLQDRVRSGRPDLRQARCSQNETLASESAAGTSNAREAGRRLGLPPSSIRNLLHGVLNQYPYKLRLAMNFYHRIP</sequence>
<protein>
    <submittedName>
        <fullName evidence="2">DUF4817 domain-containing protein</fullName>
    </submittedName>
</protein>
<keyword evidence="3" id="KW-1185">Reference proteome</keyword>
<evidence type="ECO:0000313" key="2">
    <source>
        <dbReference type="EMBL" id="GFT40396.1"/>
    </source>
</evidence>
<dbReference type="OrthoDB" id="9981685at2759"/>
<name>A0A8X6NZV8_NEPPI</name>
<feature type="compositionally biased region" description="Polar residues" evidence="1">
    <location>
        <begin position="97"/>
        <end position="114"/>
    </location>
</feature>